<evidence type="ECO:0000256" key="3">
    <source>
        <dbReference type="ARBA" id="ARBA00022824"/>
    </source>
</evidence>
<reference evidence="9" key="1">
    <citation type="submission" date="2020-12" db="EMBL/GenBank/DDBJ databases">
        <title>Metabolic potential, ecology and presence of endohyphal bacteria is reflected in genomic diversity of Mucoromycotina.</title>
        <authorList>
            <person name="Muszewska A."/>
            <person name="Okrasinska A."/>
            <person name="Steczkiewicz K."/>
            <person name="Drgas O."/>
            <person name="Orlowska M."/>
            <person name="Perlinska-Lenart U."/>
            <person name="Aleksandrzak-Piekarczyk T."/>
            <person name="Szatraj K."/>
            <person name="Zielenkiewicz U."/>
            <person name="Pilsyk S."/>
            <person name="Malc E."/>
            <person name="Mieczkowski P."/>
            <person name="Kruszewska J.S."/>
            <person name="Biernat P."/>
            <person name="Pawlowska J."/>
        </authorList>
    </citation>
    <scope>NUCLEOTIDE SEQUENCE</scope>
    <source>
        <strain evidence="9">WA0000017839</strain>
    </source>
</reference>
<comment type="caution">
    <text evidence="9">The sequence shown here is derived from an EMBL/GenBank/DDBJ whole genome shotgun (WGS) entry which is preliminary data.</text>
</comment>
<evidence type="ECO:0000256" key="6">
    <source>
        <dbReference type="SAM" id="MobiDB-lite"/>
    </source>
</evidence>
<evidence type="ECO:0000256" key="4">
    <source>
        <dbReference type="ARBA" id="ARBA00023157"/>
    </source>
</evidence>
<keyword evidence="2 7" id="KW-0732">Signal</keyword>
<feature type="coiled-coil region" evidence="5">
    <location>
        <begin position="151"/>
        <end position="178"/>
    </location>
</feature>
<dbReference type="InterPro" id="IPR044865">
    <property type="entry name" value="MRH_dom"/>
</dbReference>
<feature type="signal peptide" evidence="7">
    <location>
        <begin position="1"/>
        <end position="24"/>
    </location>
</feature>
<dbReference type="InterPro" id="IPR028146">
    <property type="entry name" value="PRKCSH_N"/>
</dbReference>
<feature type="compositionally biased region" description="Acidic residues" evidence="6">
    <location>
        <begin position="284"/>
        <end position="302"/>
    </location>
</feature>
<protein>
    <recommendedName>
        <fullName evidence="1">Glucosidase 2 subunit beta</fullName>
    </recommendedName>
</protein>
<keyword evidence="3" id="KW-0256">Endoplasmic reticulum</keyword>
<dbReference type="PANTHER" id="PTHR12630">
    <property type="entry name" value="N-LINKED OLIGOSACCHARIDE PROCESSING"/>
    <property type="match status" value="1"/>
</dbReference>
<accession>A0A8H7R0I4</accession>
<dbReference type="Proteomes" id="UP000603453">
    <property type="component" value="Unassembled WGS sequence"/>
</dbReference>
<feature type="region of interest" description="Disordered" evidence="6">
    <location>
        <begin position="284"/>
        <end position="304"/>
    </location>
</feature>
<dbReference type="AlphaFoldDB" id="A0A8H7R0I4"/>
<evidence type="ECO:0000256" key="5">
    <source>
        <dbReference type="SAM" id="Coils"/>
    </source>
</evidence>
<dbReference type="InterPro" id="IPR036607">
    <property type="entry name" value="PRKCSH"/>
</dbReference>
<evidence type="ECO:0000313" key="10">
    <source>
        <dbReference type="Proteomes" id="UP000603453"/>
    </source>
</evidence>
<dbReference type="InterPro" id="IPR039794">
    <property type="entry name" value="Gtb1-like"/>
</dbReference>
<dbReference type="GO" id="GO:0017177">
    <property type="term" value="C:glucosidase II complex"/>
    <property type="evidence" value="ECO:0007669"/>
    <property type="project" value="TreeGrafter"/>
</dbReference>
<dbReference type="PROSITE" id="PS51914">
    <property type="entry name" value="MRH"/>
    <property type="match status" value="1"/>
</dbReference>
<dbReference type="InterPro" id="IPR009011">
    <property type="entry name" value="Man6P_isomerase_rcpt-bd_dom_sf"/>
</dbReference>
<keyword evidence="5" id="KW-0175">Coiled coil</keyword>
<feature type="chain" id="PRO_5034803976" description="Glucosidase 2 subunit beta" evidence="7">
    <location>
        <begin position="25"/>
        <end position="519"/>
    </location>
</feature>
<proteinExistence type="predicted"/>
<evidence type="ECO:0000259" key="8">
    <source>
        <dbReference type="PROSITE" id="PS51914"/>
    </source>
</evidence>
<gene>
    <name evidence="9" type="ORF">INT47_003883</name>
</gene>
<feature type="coiled-coil region" evidence="5">
    <location>
        <begin position="360"/>
        <end position="387"/>
    </location>
</feature>
<dbReference type="SUPFAM" id="SSF50911">
    <property type="entry name" value="Mannose 6-phosphate receptor domain"/>
    <property type="match status" value="1"/>
</dbReference>
<keyword evidence="10" id="KW-1185">Reference proteome</keyword>
<evidence type="ECO:0000256" key="1">
    <source>
        <dbReference type="ARBA" id="ARBA00022387"/>
    </source>
</evidence>
<dbReference type="Pfam" id="PF12999">
    <property type="entry name" value="PRKCSH-like"/>
    <property type="match status" value="1"/>
</dbReference>
<feature type="domain" description="MRH" evidence="8">
    <location>
        <begin position="403"/>
        <end position="501"/>
    </location>
</feature>
<dbReference type="OrthoDB" id="28322at2759"/>
<dbReference type="GO" id="GO:0006491">
    <property type="term" value="P:N-glycan processing"/>
    <property type="evidence" value="ECO:0007669"/>
    <property type="project" value="TreeGrafter"/>
</dbReference>
<evidence type="ECO:0000256" key="2">
    <source>
        <dbReference type="ARBA" id="ARBA00022729"/>
    </source>
</evidence>
<dbReference type="Gene3D" id="2.70.130.10">
    <property type="entry name" value="Mannose-6-phosphate receptor binding domain"/>
    <property type="match status" value="1"/>
</dbReference>
<dbReference type="PANTHER" id="PTHR12630:SF1">
    <property type="entry name" value="GLUCOSIDASE 2 SUBUNIT BETA"/>
    <property type="match status" value="1"/>
</dbReference>
<evidence type="ECO:0000256" key="7">
    <source>
        <dbReference type="SAM" id="SignalP"/>
    </source>
</evidence>
<dbReference type="Pfam" id="PF13015">
    <property type="entry name" value="PRKCSH_1"/>
    <property type="match status" value="1"/>
</dbReference>
<name>A0A8H7R0I4_9FUNG</name>
<dbReference type="EMBL" id="JAEPRD010000069">
    <property type="protein sequence ID" value="KAG2201657.1"/>
    <property type="molecule type" value="Genomic_DNA"/>
</dbReference>
<organism evidence="9 10">
    <name type="scientific">Mucor saturninus</name>
    <dbReference type="NCBI Taxonomy" id="64648"/>
    <lineage>
        <taxon>Eukaryota</taxon>
        <taxon>Fungi</taxon>
        <taxon>Fungi incertae sedis</taxon>
        <taxon>Mucoromycota</taxon>
        <taxon>Mucoromycotina</taxon>
        <taxon>Mucoromycetes</taxon>
        <taxon>Mucorales</taxon>
        <taxon>Mucorineae</taxon>
        <taxon>Mucoraceae</taxon>
        <taxon>Mucor</taxon>
    </lineage>
</organism>
<evidence type="ECO:0000313" key="9">
    <source>
        <dbReference type="EMBL" id="KAG2201657.1"/>
    </source>
</evidence>
<keyword evidence="4" id="KW-1015">Disulfide bond</keyword>
<sequence length="519" mass="58097">MVQLKNKLPCILAAITLVLTAAEAASASVRGVAPEKYELYKASSDGTWTCLDGSKIISHNAINDDYCDCVDGSDEPGTSACPNGLFYCANVGHIPSTIKSYAVNDGVCDEACCDGSDENGGLITCPNRCKAVGEAYRRDQSSLQQSTLAGLAAKEKLIEEAENQVTLWEEQQIKLEDEIILKKSNMLRLQRELKVLEAARTTKKKTKCQSNVLEIDTLKHDITILLKELESLKSILGDMKRDHNHNFHDMAVKSAIAGYDDFMNRYEGIKESINDDVANINVQEPEEQEEEEEEEPTIEEETIDSKEEGKHSFAMTIVEKLESILPDVLKKSLLDKLVPIVKNDNKKAIPHSGISNEADVENARKLYEAADSEVDQLTAELQKIKDDLAIDYGTQREWLKLKDVCVEKDEGEYTYSLCFLGDAYQKSNKDSTRTFLGKFSNFDDGNYKTHTHSQGTRCWNGPERSVKATIECGVNNEIIEVSEPEKCEYHFRMLSPAVCQRIQESTEKTTNNKPIHEEL</sequence>